<accession>A0AAV2JYR4</accession>
<dbReference type="FunFam" id="3.30.160.60:FF:000073">
    <property type="entry name" value="IKAROS family zinc finger 1"/>
    <property type="match status" value="1"/>
</dbReference>
<feature type="compositionally biased region" description="Basic and acidic residues" evidence="12">
    <location>
        <begin position="231"/>
        <end position="244"/>
    </location>
</feature>
<dbReference type="EMBL" id="OZ035837">
    <property type="protein sequence ID" value="CAL1582928.1"/>
    <property type="molecule type" value="Genomic_DNA"/>
</dbReference>
<evidence type="ECO:0000256" key="9">
    <source>
        <dbReference type="ARBA" id="ARBA00023242"/>
    </source>
</evidence>
<evidence type="ECO:0000313" key="14">
    <source>
        <dbReference type="EMBL" id="CAL1582928.1"/>
    </source>
</evidence>
<evidence type="ECO:0000256" key="3">
    <source>
        <dbReference type="ARBA" id="ARBA00022737"/>
    </source>
</evidence>
<keyword evidence="5" id="KW-0862">Zinc</keyword>
<dbReference type="SMART" id="SM00355">
    <property type="entry name" value="ZnF_C2H2"/>
    <property type="match status" value="3"/>
</dbReference>
<evidence type="ECO:0000256" key="5">
    <source>
        <dbReference type="ARBA" id="ARBA00022833"/>
    </source>
</evidence>
<proteinExistence type="inferred from homology"/>
<feature type="compositionally biased region" description="Pro residues" evidence="12">
    <location>
        <begin position="184"/>
        <end position="200"/>
    </location>
</feature>
<dbReference type="PROSITE" id="PS50157">
    <property type="entry name" value="ZINC_FINGER_C2H2_2"/>
    <property type="match status" value="1"/>
</dbReference>
<keyword evidence="4 11" id="KW-0863">Zinc-finger</keyword>
<dbReference type="PANTHER" id="PTHR47034">
    <property type="entry name" value="ZINC FINGER TRANSCRIPTION FACTOR TRPS1"/>
    <property type="match status" value="1"/>
</dbReference>
<keyword evidence="8" id="KW-0804">Transcription</keyword>
<evidence type="ECO:0000256" key="2">
    <source>
        <dbReference type="ARBA" id="ARBA00022723"/>
    </source>
</evidence>
<evidence type="ECO:0000256" key="7">
    <source>
        <dbReference type="ARBA" id="ARBA00023125"/>
    </source>
</evidence>
<name>A0AAV2JYR4_KNICA</name>
<evidence type="ECO:0000313" key="15">
    <source>
        <dbReference type="Proteomes" id="UP001497482"/>
    </source>
</evidence>
<evidence type="ECO:0000256" key="1">
    <source>
        <dbReference type="ARBA" id="ARBA00004123"/>
    </source>
</evidence>
<dbReference type="Proteomes" id="UP001497482">
    <property type="component" value="Chromosome 15"/>
</dbReference>
<dbReference type="PANTHER" id="PTHR47034:SF2">
    <property type="entry name" value="IKAROS FAMILY ZINC FINGER 4"/>
    <property type="match status" value="1"/>
</dbReference>
<feature type="domain" description="C2H2-type" evidence="13">
    <location>
        <begin position="10"/>
        <end position="34"/>
    </location>
</feature>
<evidence type="ECO:0000256" key="11">
    <source>
        <dbReference type="PROSITE-ProRule" id="PRU00042"/>
    </source>
</evidence>
<keyword evidence="9" id="KW-0539">Nucleus</keyword>
<comment type="subcellular location">
    <subcellularLocation>
        <location evidence="1">Nucleus</location>
    </subcellularLocation>
</comment>
<feature type="compositionally biased region" description="Polar residues" evidence="12">
    <location>
        <begin position="214"/>
        <end position="230"/>
    </location>
</feature>
<sequence length="354" mass="39633">MSSLLVGKPHKCNYCGRSYKQRTSLEEHKERCHSYLQGISLDPGVHTAPYTGEVPTEARLMAESNAMASFDRPPVIERLHTNVAKRKSTTPQKFVGENLMRYTFPDMGYDMGLKFDKQAELLHSHMMEPPLSSALSYLGADSLRPLMHHPNPHGVSMVDVVPMMNPMFRVLPMGRSERPGNCEPLPPPPPSEFPSHPTPNGPLNRLSKPPQGKDSPNVSGEETVDSARSSPQERHAHPERERPPSGRSQPSPAFALGERGVEGSPRAVRAPGILRMATEHSSHQDGIRVFGQEGEMRAFQCSHCRVLFLDHVMYTIHMGCHGYRDPLECNICGHRSKDRYEFSSHIVRGEHTFH</sequence>
<dbReference type="GO" id="GO:0005634">
    <property type="term" value="C:nucleus"/>
    <property type="evidence" value="ECO:0007669"/>
    <property type="project" value="UniProtKB-SubCell"/>
</dbReference>
<evidence type="ECO:0000256" key="6">
    <source>
        <dbReference type="ARBA" id="ARBA00023015"/>
    </source>
</evidence>
<dbReference type="AlphaFoldDB" id="A0AAV2JYR4"/>
<dbReference type="InterPro" id="IPR013087">
    <property type="entry name" value="Znf_C2H2_type"/>
</dbReference>
<dbReference type="GO" id="GO:0003700">
    <property type="term" value="F:DNA-binding transcription factor activity"/>
    <property type="evidence" value="ECO:0007669"/>
    <property type="project" value="InterPro"/>
</dbReference>
<dbReference type="PROSITE" id="PS00028">
    <property type="entry name" value="ZINC_FINGER_C2H2_1"/>
    <property type="match status" value="2"/>
</dbReference>
<evidence type="ECO:0000259" key="13">
    <source>
        <dbReference type="PROSITE" id="PS50157"/>
    </source>
</evidence>
<dbReference type="InterPro" id="IPR036236">
    <property type="entry name" value="Znf_C2H2_sf"/>
</dbReference>
<dbReference type="SUPFAM" id="SSF57667">
    <property type="entry name" value="beta-beta-alpha zinc fingers"/>
    <property type="match status" value="2"/>
</dbReference>
<evidence type="ECO:0000256" key="4">
    <source>
        <dbReference type="ARBA" id="ARBA00022771"/>
    </source>
</evidence>
<dbReference type="InterPro" id="IPR028440">
    <property type="entry name" value="TRPS1"/>
</dbReference>
<gene>
    <name evidence="14" type="ORF">KC01_LOCUS13456</name>
</gene>
<evidence type="ECO:0000256" key="8">
    <source>
        <dbReference type="ARBA" id="ARBA00023163"/>
    </source>
</evidence>
<keyword evidence="7" id="KW-0238">DNA-binding</keyword>
<dbReference type="GO" id="GO:0008270">
    <property type="term" value="F:zinc ion binding"/>
    <property type="evidence" value="ECO:0007669"/>
    <property type="project" value="UniProtKB-KW"/>
</dbReference>
<keyword evidence="15" id="KW-1185">Reference proteome</keyword>
<reference evidence="14 15" key="1">
    <citation type="submission" date="2024-04" db="EMBL/GenBank/DDBJ databases">
        <authorList>
            <person name="Waldvogel A.-M."/>
            <person name="Schoenle A."/>
        </authorList>
    </citation>
    <scope>NUCLEOTIDE SEQUENCE [LARGE SCALE GENOMIC DNA]</scope>
</reference>
<dbReference type="Gene3D" id="3.30.160.60">
    <property type="entry name" value="Classic Zinc Finger"/>
    <property type="match status" value="2"/>
</dbReference>
<organism evidence="14 15">
    <name type="scientific">Knipowitschia caucasica</name>
    <name type="common">Caucasian dwarf goby</name>
    <name type="synonym">Pomatoschistus caucasicus</name>
    <dbReference type="NCBI Taxonomy" id="637954"/>
    <lineage>
        <taxon>Eukaryota</taxon>
        <taxon>Metazoa</taxon>
        <taxon>Chordata</taxon>
        <taxon>Craniata</taxon>
        <taxon>Vertebrata</taxon>
        <taxon>Euteleostomi</taxon>
        <taxon>Actinopterygii</taxon>
        <taxon>Neopterygii</taxon>
        <taxon>Teleostei</taxon>
        <taxon>Neoteleostei</taxon>
        <taxon>Acanthomorphata</taxon>
        <taxon>Gobiaria</taxon>
        <taxon>Gobiiformes</taxon>
        <taxon>Gobioidei</taxon>
        <taxon>Gobiidae</taxon>
        <taxon>Gobiinae</taxon>
        <taxon>Knipowitschia</taxon>
    </lineage>
</organism>
<protein>
    <recommendedName>
        <fullName evidence="13">C2H2-type domain-containing protein</fullName>
    </recommendedName>
</protein>
<evidence type="ECO:0000256" key="12">
    <source>
        <dbReference type="SAM" id="MobiDB-lite"/>
    </source>
</evidence>
<comment type="similarity">
    <text evidence="10">Belongs to the Ikaros C2H2-type zinc-finger protein family.</text>
</comment>
<keyword evidence="2" id="KW-0479">Metal-binding</keyword>
<dbReference type="GO" id="GO:0003677">
    <property type="term" value="F:DNA binding"/>
    <property type="evidence" value="ECO:0007669"/>
    <property type="project" value="UniProtKB-KW"/>
</dbReference>
<evidence type="ECO:0000256" key="10">
    <source>
        <dbReference type="ARBA" id="ARBA00038390"/>
    </source>
</evidence>
<feature type="region of interest" description="Disordered" evidence="12">
    <location>
        <begin position="172"/>
        <end position="264"/>
    </location>
</feature>
<keyword evidence="6" id="KW-0805">Transcription regulation</keyword>
<keyword evidence="3" id="KW-0677">Repeat</keyword>